<feature type="region of interest" description="Disordered" evidence="3">
    <location>
        <begin position="131"/>
        <end position="164"/>
    </location>
</feature>
<protein>
    <recommendedName>
        <fullName evidence="2">Cilia- and flagella-associated protein 126</fullName>
    </recommendedName>
</protein>
<evidence type="ECO:0000256" key="3">
    <source>
        <dbReference type="SAM" id="MobiDB-lite"/>
    </source>
</evidence>
<reference evidence="4" key="1">
    <citation type="submission" date="2013-07" db="EMBL/GenBank/DDBJ databases">
        <authorList>
            <person name="Geib S."/>
        </authorList>
    </citation>
    <scope>NUCLEOTIDE SEQUENCE</scope>
</reference>
<evidence type="ECO:0000256" key="2">
    <source>
        <dbReference type="ARBA" id="ARBA00033306"/>
    </source>
</evidence>
<proteinExistence type="evidence at transcript level"/>
<dbReference type="Pfam" id="PF22611">
    <property type="entry name" value="CFAP126"/>
    <property type="match status" value="1"/>
</dbReference>
<dbReference type="CDD" id="cd23705">
    <property type="entry name" value="Flattop"/>
    <property type="match status" value="1"/>
</dbReference>
<dbReference type="EMBL" id="GAMC01006149">
    <property type="protein sequence ID" value="JAC00407.1"/>
    <property type="molecule type" value="mRNA"/>
</dbReference>
<dbReference type="OrthoDB" id="521617at2759"/>
<reference evidence="4" key="2">
    <citation type="journal article" date="2014" name="BMC Genomics">
        <title>A genomic perspective to assessing quality of mass-reared SIT flies used in Mediterranean fruit fly (Ceratitis capitata) eradication in California.</title>
        <authorList>
            <person name="Calla B."/>
            <person name="Hall B."/>
            <person name="Hou S."/>
            <person name="Geib S.M."/>
        </authorList>
    </citation>
    <scope>NUCLEOTIDE SEQUENCE</scope>
</reference>
<dbReference type="PANTHER" id="PTHR34639:SF1">
    <property type="entry name" value="PROTEIN FLATTOP"/>
    <property type="match status" value="1"/>
</dbReference>
<sequence length="164" mass="19351">MAYHFSANQFEKPYNAKRLCNWELPKWYPPRPRSHKKPTKVVANNNGHLLCSVERTDKNPWGYFRSTYELPRKITRKFADEYNECLIRKHKWRNFPHKKTVCGKKDEPPKCDDKCETIRRIFTPGEKGIGKCAKGQEKKKTKKKPNKENKAEETCEIIQTPPAC</sequence>
<dbReference type="KEGG" id="ccat:101456289"/>
<dbReference type="GO" id="GO:0036064">
    <property type="term" value="C:ciliary basal body"/>
    <property type="evidence" value="ECO:0007669"/>
    <property type="project" value="TreeGrafter"/>
</dbReference>
<accession>W8C3C2</accession>
<name>W8C3C2_CERCA</name>
<gene>
    <name evidence="4" type="primary">U740</name>
</gene>
<dbReference type="GO" id="GO:0044782">
    <property type="term" value="P:cilium organization"/>
    <property type="evidence" value="ECO:0007669"/>
    <property type="project" value="TreeGrafter"/>
</dbReference>
<dbReference type="InterPro" id="IPR038797">
    <property type="entry name" value="Fltp"/>
</dbReference>
<evidence type="ECO:0000313" key="4">
    <source>
        <dbReference type="EMBL" id="JAC00407.1"/>
    </source>
</evidence>
<dbReference type="PANTHER" id="PTHR34639">
    <property type="entry name" value="PROTEIN FLATTOP"/>
    <property type="match status" value="1"/>
</dbReference>
<organism evidence="4">
    <name type="scientific">Ceratitis capitata</name>
    <name type="common">Mediterranean fruit fly</name>
    <name type="synonym">Tephritis capitata</name>
    <dbReference type="NCBI Taxonomy" id="7213"/>
    <lineage>
        <taxon>Eukaryota</taxon>
        <taxon>Metazoa</taxon>
        <taxon>Ecdysozoa</taxon>
        <taxon>Arthropoda</taxon>
        <taxon>Hexapoda</taxon>
        <taxon>Insecta</taxon>
        <taxon>Pterygota</taxon>
        <taxon>Neoptera</taxon>
        <taxon>Endopterygota</taxon>
        <taxon>Diptera</taxon>
        <taxon>Brachycera</taxon>
        <taxon>Muscomorpha</taxon>
        <taxon>Tephritoidea</taxon>
        <taxon>Tephritidae</taxon>
        <taxon>Ceratitis</taxon>
        <taxon>Ceratitis</taxon>
    </lineage>
</organism>
<evidence type="ECO:0000256" key="1">
    <source>
        <dbReference type="ARBA" id="ARBA00009887"/>
    </source>
</evidence>
<comment type="similarity">
    <text evidence="1">Belongs to the Flattop family.</text>
</comment>
<dbReference type="AlphaFoldDB" id="W8C3C2"/>